<evidence type="ECO:0000256" key="1">
    <source>
        <dbReference type="SAM" id="MobiDB-lite"/>
    </source>
</evidence>
<comment type="caution">
    <text evidence="2">The sequence shown here is derived from an EMBL/GenBank/DDBJ whole genome shotgun (WGS) entry which is preliminary data.</text>
</comment>
<evidence type="ECO:0000313" key="2">
    <source>
        <dbReference type="EMBL" id="KAF7413507.1"/>
    </source>
</evidence>
<dbReference type="Proteomes" id="UP000617340">
    <property type="component" value="Unassembled WGS sequence"/>
</dbReference>
<evidence type="ECO:0008006" key="4">
    <source>
        <dbReference type="Google" id="ProtNLM"/>
    </source>
</evidence>
<feature type="compositionally biased region" description="Basic and acidic residues" evidence="1">
    <location>
        <begin position="219"/>
        <end position="228"/>
    </location>
</feature>
<reference evidence="2" key="1">
    <citation type="journal article" date="2020" name="G3 (Bethesda)">
        <title>High-Quality Assemblies for Three Invasive Social Wasps from the &lt;i&gt;Vespula&lt;/i&gt; Genus.</title>
        <authorList>
            <person name="Harrop T.W.R."/>
            <person name="Guhlin J."/>
            <person name="McLaughlin G.M."/>
            <person name="Permina E."/>
            <person name="Stockwell P."/>
            <person name="Gilligan J."/>
            <person name="Le Lec M.F."/>
            <person name="Gruber M.A.M."/>
            <person name="Quinn O."/>
            <person name="Lovegrove M."/>
            <person name="Duncan E.J."/>
            <person name="Remnant E.J."/>
            <person name="Van Eeckhoven J."/>
            <person name="Graham B."/>
            <person name="Knapp R.A."/>
            <person name="Langford K.W."/>
            <person name="Kronenberg Z."/>
            <person name="Press M.O."/>
            <person name="Eacker S.M."/>
            <person name="Wilson-Rankin E.E."/>
            <person name="Purcell J."/>
            <person name="Lester P.J."/>
            <person name="Dearden P.K."/>
        </authorList>
    </citation>
    <scope>NUCLEOTIDE SEQUENCE</scope>
    <source>
        <strain evidence="2">Linc-1</strain>
    </source>
</reference>
<organism evidence="2 3">
    <name type="scientific">Vespula germanica</name>
    <name type="common">German yellow jacket</name>
    <name type="synonym">Paravespula germanica</name>
    <dbReference type="NCBI Taxonomy" id="30212"/>
    <lineage>
        <taxon>Eukaryota</taxon>
        <taxon>Metazoa</taxon>
        <taxon>Ecdysozoa</taxon>
        <taxon>Arthropoda</taxon>
        <taxon>Hexapoda</taxon>
        <taxon>Insecta</taxon>
        <taxon>Pterygota</taxon>
        <taxon>Neoptera</taxon>
        <taxon>Endopterygota</taxon>
        <taxon>Hymenoptera</taxon>
        <taxon>Apocrita</taxon>
        <taxon>Aculeata</taxon>
        <taxon>Vespoidea</taxon>
        <taxon>Vespidae</taxon>
        <taxon>Vespinae</taxon>
        <taxon>Vespula</taxon>
    </lineage>
</organism>
<name>A0A834NL47_VESGE</name>
<feature type="region of interest" description="Disordered" evidence="1">
    <location>
        <begin position="385"/>
        <end position="410"/>
    </location>
</feature>
<gene>
    <name evidence="2" type="ORF">HZH68_001996</name>
</gene>
<proteinExistence type="predicted"/>
<dbReference type="EMBL" id="JACSDZ010000002">
    <property type="protein sequence ID" value="KAF7413507.1"/>
    <property type="molecule type" value="Genomic_DNA"/>
</dbReference>
<feature type="region of interest" description="Disordered" evidence="1">
    <location>
        <begin position="119"/>
        <end position="152"/>
    </location>
</feature>
<feature type="compositionally biased region" description="Polar residues" evidence="1">
    <location>
        <begin position="119"/>
        <end position="128"/>
    </location>
</feature>
<accession>A0A834NL47</accession>
<protein>
    <recommendedName>
        <fullName evidence="4">LisH domain-containing protein</fullName>
    </recommendedName>
</protein>
<sequence length="410" mass="45943">MEALLPSEIARLVFGYLEDHDCNDAARIFLETSPHLQECRNVLSKGRRFNTRISGLTLIDIVEKYSAMSVMIQERLNKITDSEHLKHCGDLLEQLKFLVEETRGQRFVVNINVPSQANQQTLSGSPIISGSRKKRHLSNSDKERHKGNAKLSNTVCQESVSLSNHAIGCEATALESLPGHTEAIKHAEKCDYIQTDINNAMVQPKQCYSRKNSFTDSNHTMDSRDKVASDSGDNIDTRNFNVNIINDNKCRNDDVKVTTLSEKCTTGTNTEELLSFSNTEVQTTPCELLDYESESNDEPIQNLSLLTKELLNRTELQERIAENINKAILPTDTLVREEKEILNESTGCELNTSVVSELNNAIKSIVEATESDPVFEQFLDEIIGKNTETDTSPDEDIDVKSTPADRQVSF</sequence>
<keyword evidence="3" id="KW-1185">Reference proteome</keyword>
<evidence type="ECO:0000313" key="3">
    <source>
        <dbReference type="Proteomes" id="UP000617340"/>
    </source>
</evidence>
<feature type="region of interest" description="Disordered" evidence="1">
    <location>
        <begin position="213"/>
        <end position="232"/>
    </location>
</feature>
<dbReference type="AlphaFoldDB" id="A0A834NL47"/>